<dbReference type="Proteomes" id="UP001066276">
    <property type="component" value="Chromosome 6"/>
</dbReference>
<feature type="region of interest" description="Disordered" evidence="1">
    <location>
        <begin position="136"/>
        <end position="156"/>
    </location>
</feature>
<reference evidence="2" key="1">
    <citation type="journal article" date="2022" name="bioRxiv">
        <title>Sequencing and chromosome-scale assembly of the giantPleurodeles waltlgenome.</title>
        <authorList>
            <person name="Brown T."/>
            <person name="Elewa A."/>
            <person name="Iarovenko S."/>
            <person name="Subramanian E."/>
            <person name="Araus A.J."/>
            <person name="Petzold A."/>
            <person name="Susuki M."/>
            <person name="Suzuki K.-i.T."/>
            <person name="Hayashi T."/>
            <person name="Toyoda A."/>
            <person name="Oliveira C."/>
            <person name="Osipova E."/>
            <person name="Leigh N.D."/>
            <person name="Simon A."/>
            <person name="Yun M.H."/>
        </authorList>
    </citation>
    <scope>NUCLEOTIDE SEQUENCE</scope>
    <source>
        <strain evidence="2">20211129_DDA</strain>
        <tissue evidence="2">Liver</tissue>
    </source>
</reference>
<name>A0AAV7QXG8_PLEWA</name>
<feature type="compositionally biased region" description="Polar residues" evidence="1">
    <location>
        <begin position="76"/>
        <end position="90"/>
    </location>
</feature>
<evidence type="ECO:0000256" key="1">
    <source>
        <dbReference type="SAM" id="MobiDB-lite"/>
    </source>
</evidence>
<dbReference type="AlphaFoldDB" id="A0AAV7QXG8"/>
<evidence type="ECO:0000313" key="3">
    <source>
        <dbReference type="Proteomes" id="UP001066276"/>
    </source>
</evidence>
<proteinExistence type="predicted"/>
<feature type="compositionally biased region" description="Basic and acidic residues" evidence="1">
    <location>
        <begin position="1"/>
        <end position="10"/>
    </location>
</feature>
<feature type="region of interest" description="Disordered" evidence="1">
    <location>
        <begin position="1"/>
        <end position="107"/>
    </location>
</feature>
<keyword evidence="3" id="KW-1185">Reference proteome</keyword>
<organism evidence="2 3">
    <name type="scientific">Pleurodeles waltl</name>
    <name type="common">Iberian ribbed newt</name>
    <dbReference type="NCBI Taxonomy" id="8319"/>
    <lineage>
        <taxon>Eukaryota</taxon>
        <taxon>Metazoa</taxon>
        <taxon>Chordata</taxon>
        <taxon>Craniata</taxon>
        <taxon>Vertebrata</taxon>
        <taxon>Euteleostomi</taxon>
        <taxon>Amphibia</taxon>
        <taxon>Batrachia</taxon>
        <taxon>Caudata</taxon>
        <taxon>Salamandroidea</taxon>
        <taxon>Salamandridae</taxon>
        <taxon>Pleurodelinae</taxon>
        <taxon>Pleurodeles</taxon>
    </lineage>
</organism>
<dbReference type="EMBL" id="JANPWB010000010">
    <property type="protein sequence ID" value="KAJ1143875.1"/>
    <property type="molecule type" value="Genomic_DNA"/>
</dbReference>
<feature type="compositionally biased region" description="Polar residues" evidence="1">
    <location>
        <begin position="60"/>
        <end position="69"/>
    </location>
</feature>
<feature type="compositionally biased region" description="Basic and acidic residues" evidence="1">
    <location>
        <begin position="42"/>
        <end position="59"/>
    </location>
</feature>
<comment type="caution">
    <text evidence="2">The sequence shown here is derived from an EMBL/GenBank/DDBJ whole genome shotgun (WGS) entry which is preliminary data.</text>
</comment>
<gene>
    <name evidence="2" type="ORF">NDU88_010177</name>
</gene>
<sequence length="156" mass="17247">MVLKTIEETVKAAMSKRKGSSPSEEDYSSISDEESISVPKKGGKDLQKTRQHERPHDSVSRTTLNNIQSLRHGRLSATSEQGSHSATKDNGVQCGTRDQGVFHGTIENPHARSLDTFYTIDEKDFDKFVFDLEEDPDALGSLNDDLPDTVKDPLGN</sequence>
<protein>
    <submittedName>
        <fullName evidence="2">Uncharacterized protein</fullName>
    </submittedName>
</protein>
<evidence type="ECO:0000313" key="2">
    <source>
        <dbReference type="EMBL" id="KAJ1143875.1"/>
    </source>
</evidence>
<accession>A0AAV7QXG8</accession>
<feature type="compositionally biased region" description="Acidic residues" evidence="1">
    <location>
        <begin position="23"/>
        <end position="35"/>
    </location>
</feature>